<evidence type="ECO:0000313" key="6">
    <source>
        <dbReference type="Proteomes" id="UP001449582"/>
    </source>
</evidence>
<dbReference type="SUPFAM" id="SSF116734">
    <property type="entry name" value="DNA methylase specificity domain"/>
    <property type="match status" value="2"/>
</dbReference>
<feature type="domain" description="Type I restriction modification DNA specificity" evidence="4">
    <location>
        <begin position="15"/>
        <end position="179"/>
    </location>
</feature>
<protein>
    <submittedName>
        <fullName evidence="5">Restriction endonuclease subunit S</fullName>
    </submittedName>
</protein>
<dbReference type="Proteomes" id="UP001449582">
    <property type="component" value="Unassembled WGS sequence"/>
</dbReference>
<accession>A0ABP9U643</accession>
<evidence type="ECO:0000256" key="1">
    <source>
        <dbReference type="ARBA" id="ARBA00010923"/>
    </source>
</evidence>
<feature type="domain" description="Type I restriction modification DNA specificity" evidence="4">
    <location>
        <begin position="211"/>
        <end position="372"/>
    </location>
</feature>
<evidence type="ECO:0000256" key="2">
    <source>
        <dbReference type="ARBA" id="ARBA00022747"/>
    </source>
</evidence>
<name>A0ABP9U643_9BACT</name>
<keyword evidence="5" id="KW-0540">Nuclease</keyword>
<dbReference type="PANTHER" id="PTHR30408">
    <property type="entry name" value="TYPE-1 RESTRICTION ENZYME ECOKI SPECIFICITY PROTEIN"/>
    <property type="match status" value="1"/>
</dbReference>
<sequence>MNNRIPKLRFKEFSSNWRITKLENISSIIMGQSPLGNTYTNFENKYILVQGNSDLLNGYVKPRIWTSQLTKMAKKGDIIMSVRAPAGEVGRTNYDCVIGRGVAAIKGNNFIYYNLFKLNSENYWKRISCGSTFESLNSDNIKSLELIIPEKIEQEKIGKFFLVLDNIITLYKKKCEKLEIIRKSLIENVFIDLGFNQPNIRFKEFNSKWINKTFSELYKKNTVKNSNLKYDENNVISVANMYFKSDVKISNEEYLKTYNIFKIGDIAFEGNKSKNFTCGRFVENTIGDGIISHVFEVFSPIIEYDLWFWKYLINNEKIMKNILMKSTKATTMMSNLVSKDFLEQKIKLPELKEQTKIGILLNTISYNITLCKREYCSTLNHKIHKLRIKKLKNLIVLSFYFVFFL</sequence>
<comment type="similarity">
    <text evidence="1">Belongs to the type-I restriction system S methylase family.</text>
</comment>
<dbReference type="GO" id="GO:0004519">
    <property type="term" value="F:endonuclease activity"/>
    <property type="evidence" value="ECO:0007669"/>
    <property type="project" value="UniProtKB-KW"/>
</dbReference>
<dbReference type="RefSeq" id="WP_353289965.1">
    <property type="nucleotide sequence ID" value="NZ_BAABQM010000003.1"/>
</dbReference>
<dbReference type="InterPro" id="IPR000055">
    <property type="entry name" value="Restrct_endonuc_typeI_TRD"/>
</dbReference>
<dbReference type="EMBL" id="BAABQM010000003">
    <property type="protein sequence ID" value="GAA5414805.1"/>
    <property type="molecule type" value="Genomic_DNA"/>
</dbReference>
<keyword evidence="6" id="KW-1185">Reference proteome</keyword>
<dbReference type="CDD" id="cd17494">
    <property type="entry name" value="RMtype1_S_Sma198ORF994P-TRD2-CR2_like"/>
    <property type="match status" value="1"/>
</dbReference>
<keyword evidence="5" id="KW-0255">Endonuclease</keyword>
<reference evidence="5" key="1">
    <citation type="submission" date="2024-02" db="EMBL/GenBank/DDBJ databases">
        <title>Draft genome sequence of new strains in genus Ureaplasma.</title>
        <authorList>
            <person name="Nakajima Y."/>
            <person name="Segawa T."/>
        </authorList>
    </citation>
    <scope>NUCLEOTIDE SEQUENCE [LARGE SCALE GENOMIC DNA]</scope>
    <source>
        <strain evidence="5">OM1</strain>
    </source>
</reference>
<organism evidence="5 6">
    <name type="scientific">Ureaplasma ceti</name>
    <dbReference type="NCBI Taxonomy" id="3119530"/>
    <lineage>
        <taxon>Bacteria</taxon>
        <taxon>Bacillati</taxon>
        <taxon>Mycoplasmatota</taxon>
        <taxon>Mycoplasmoidales</taxon>
        <taxon>Mycoplasmoidaceae</taxon>
        <taxon>Ureaplasma</taxon>
    </lineage>
</organism>
<gene>
    <name evidence="5" type="ORF">UREOM_5160</name>
</gene>
<evidence type="ECO:0000256" key="3">
    <source>
        <dbReference type="ARBA" id="ARBA00023125"/>
    </source>
</evidence>
<keyword evidence="5" id="KW-0378">Hydrolase</keyword>
<dbReference type="Pfam" id="PF01420">
    <property type="entry name" value="Methylase_S"/>
    <property type="match status" value="2"/>
</dbReference>
<proteinExistence type="inferred from homology"/>
<dbReference type="InterPro" id="IPR052021">
    <property type="entry name" value="Type-I_RS_S_subunit"/>
</dbReference>
<dbReference type="PANTHER" id="PTHR30408:SF13">
    <property type="entry name" value="TYPE I RESTRICTION ENZYME HINDI SPECIFICITY SUBUNIT"/>
    <property type="match status" value="1"/>
</dbReference>
<evidence type="ECO:0000259" key="4">
    <source>
        <dbReference type="Pfam" id="PF01420"/>
    </source>
</evidence>
<comment type="caution">
    <text evidence="5">The sequence shown here is derived from an EMBL/GenBank/DDBJ whole genome shotgun (WGS) entry which is preliminary data.</text>
</comment>
<keyword evidence="3" id="KW-0238">DNA-binding</keyword>
<evidence type="ECO:0000313" key="5">
    <source>
        <dbReference type="EMBL" id="GAA5414805.1"/>
    </source>
</evidence>
<keyword evidence="2" id="KW-0680">Restriction system</keyword>
<dbReference type="Gene3D" id="3.90.220.20">
    <property type="entry name" value="DNA methylase specificity domains"/>
    <property type="match status" value="2"/>
</dbReference>
<dbReference type="InterPro" id="IPR044946">
    <property type="entry name" value="Restrct_endonuc_typeI_TRD_sf"/>
</dbReference>